<organism evidence="1 2">
    <name type="scientific">Paractinoplanes atraurantiacus</name>
    <dbReference type="NCBI Taxonomy" id="1036182"/>
    <lineage>
        <taxon>Bacteria</taxon>
        <taxon>Bacillati</taxon>
        <taxon>Actinomycetota</taxon>
        <taxon>Actinomycetes</taxon>
        <taxon>Micromonosporales</taxon>
        <taxon>Micromonosporaceae</taxon>
        <taxon>Paractinoplanes</taxon>
    </lineage>
</organism>
<name>A0A285IGW8_9ACTN</name>
<keyword evidence="2" id="KW-1185">Reference proteome</keyword>
<dbReference type="Proteomes" id="UP000219612">
    <property type="component" value="Unassembled WGS sequence"/>
</dbReference>
<sequence>METMKIDVGRIYDDVTPGGRTARVLVDRLWPRGVSKERAALDEWLKQVAPTPELRKWYGHAPERFPEFRRRYEAELASGEQAQALAHLRELAQSGPLLLLTASKDVAISEAAVLAELIGVANVSVPGPGGGAQT</sequence>
<evidence type="ECO:0000313" key="2">
    <source>
        <dbReference type="Proteomes" id="UP000219612"/>
    </source>
</evidence>
<evidence type="ECO:0000313" key="1">
    <source>
        <dbReference type="EMBL" id="SNY47163.1"/>
    </source>
</evidence>
<reference evidence="1 2" key="1">
    <citation type="submission" date="2017-09" db="EMBL/GenBank/DDBJ databases">
        <authorList>
            <person name="Ehlers B."/>
            <person name="Leendertz F.H."/>
        </authorList>
    </citation>
    <scope>NUCLEOTIDE SEQUENCE [LARGE SCALE GENOMIC DNA]</scope>
    <source>
        <strain evidence="1 2">CGMCC 4.6857</strain>
    </source>
</reference>
<dbReference type="PANTHER" id="PTHR36849:SF1">
    <property type="entry name" value="CYTOPLASMIC PROTEIN"/>
    <property type="match status" value="1"/>
</dbReference>
<dbReference type="PANTHER" id="PTHR36849">
    <property type="entry name" value="CYTOPLASMIC PROTEIN-RELATED"/>
    <property type="match status" value="1"/>
</dbReference>
<dbReference type="InterPro" id="IPR052552">
    <property type="entry name" value="YeaO-like"/>
</dbReference>
<dbReference type="Pfam" id="PF22752">
    <property type="entry name" value="DUF488-N3i"/>
    <property type="match status" value="1"/>
</dbReference>
<protein>
    <submittedName>
        <fullName evidence="1">Uncharacterized conserved protein YeaO, DUF488 family</fullName>
    </submittedName>
</protein>
<proteinExistence type="predicted"/>
<dbReference type="AlphaFoldDB" id="A0A285IGW8"/>
<dbReference type="EMBL" id="OBDY01000008">
    <property type="protein sequence ID" value="SNY47163.1"/>
    <property type="molecule type" value="Genomic_DNA"/>
</dbReference>
<dbReference type="OrthoDB" id="9790745at2"/>
<accession>A0A285IGW8</accession>
<gene>
    <name evidence="1" type="ORF">SAMN05421748_10878</name>
</gene>